<proteinExistence type="predicted"/>
<dbReference type="HOGENOM" id="CLU_2455648_0_0_1"/>
<keyword evidence="1" id="KW-0732">Signal</keyword>
<feature type="signal peptide" evidence="1">
    <location>
        <begin position="1"/>
        <end position="17"/>
    </location>
</feature>
<dbReference type="EMBL" id="KN832018">
    <property type="protein sequence ID" value="KIN98168.1"/>
    <property type="molecule type" value="Genomic_DNA"/>
</dbReference>
<feature type="chain" id="PRO_5002167753" description="Secreted protein" evidence="1">
    <location>
        <begin position="18"/>
        <end position="89"/>
    </location>
</feature>
<name>A0A0C3NSA5_PISTI</name>
<reference evidence="2 3" key="1">
    <citation type="submission" date="2014-04" db="EMBL/GenBank/DDBJ databases">
        <authorList>
            <consortium name="DOE Joint Genome Institute"/>
            <person name="Kuo A."/>
            <person name="Kohler A."/>
            <person name="Costa M.D."/>
            <person name="Nagy L.G."/>
            <person name="Floudas D."/>
            <person name="Copeland A."/>
            <person name="Barry K.W."/>
            <person name="Cichocki N."/>
            <person name="Veneault-Fourrey C."/>
            <person name="LaButti K."/>
            <person name="Lindquist E.A."/>
            <person name="Lipzen A."/>
            <person name="Lundell T."/>
            <person name="Morin E."/>
            <person name="Murat C."/>
            <person name="Sun H."/>
            <person name="Tunlid A."/>
            <person name="Henrissat B."/>
            <person name="Grigoriev I.V."/>
            <person name="Hibbett D.S."/>
            <person name="Martin F."/>
            <person name="Nordberg H.P."/>
            <person name="Cantor M.N."/>
            <person name="Hua S.X."/>
        </authorList>
    </citation>
    <scope>NUCLEOTIDE SEQUENCE [LARGE SCALE GENOMIC DNA]</scope>
    <source>
        <strain evidence="2 3">Marx 270</strain>
    </source>
</reference>
<dbReference type="InParanoid" id="A0A0C3NSA5"/>
<dbReference type="AlphaFoldDB" id="A0A0C3NSA5"/>
<organism evidence="2 3">
    <name type="scientific">Pisolithus tinctorius Marx 270</name>
    <dbReference type="NCBI Taxonomy" id="870435"/>
    <lineage>
        <taxon>Eukaryota</taxon>
        <taxon>Fungi</taxon>
        <taxon>Dikarya</taxon>
        <taxon>Basidiomycota</taxon>
        <taxon>Agaricomycotina</taxon>
        <taxon>Agaricomycetes</taxon>
        <taxon>Agaricomycetidae</taxon>
        <taxon>Boletales</taxon>
        <taxon>Sclerodermatineae</taxon>
        <taxon>Pisolithaceae</taxon>
        <taxon>Pisolithus</taxon>
    </lineage>
</organism>
<protein>
    <recommendedName>
        <fullName evidence="4">Secreted protein</fullName>
    </recommendedName>
</protein>
<evidence type="ECO:0000256" key="1">
    <source>
        <dbReference type="SAM" id="SignalP"/>
    </source>
</evidence>
<keyword evidence="3" id="KW-1185">Reference proteome</keyword>
<gene>
    <name evidence="2" type="ORF">M404DRAFT_1005535</name>
</gene>
<reference evidence="3" key="2">
    <citation type="submission" date="2015-01" db="EMBL/GenBank/DDBJ databases">
        <title>Evolutionary Origins and Diversification of the Mycorrhizal Mutualists.</title>
        <authorList>
            <consortium name="DOE Joint Genome Institute"/>
            <consortium name="Mycorrhizal Genomics Consortium"/>
            <person name="Kohler A."/>
            <person name="Kuo A."/>
            <person name="Nagy L.G."/>
            <person name="Floudas D."/>
            <person name="Copeland A."/>
            <person name="Barry K.W."/>
            <person name="Cichocki N."/>
            <person name="Veneault-Fourrey C."/>
            <person name="LaButti K."/>
            <person name="Lindquist E.A."/>
            <person name="Lipzen A."/>
            <person name="Lundell T."/>
            <person name="Morin E."/>
            <person name="Murat C."/>
            <person name="Riley R."/>
            <person name="Ohm R."/>
            <person name="Sun H."/>
            <person name="Tunlid A."/>
            <person name="Henrissat B."/>
            <person name="Grigoriev I.V."/>
            <person name="Hibbett D.S."/>
            <person name="Martin F."/>
        </authorList>
    </citation>
    <scope>NUCLEOTIDE SEQUENCE [LARGE SCALE GENOMIC DNA]</scope>
    <source>
        <strain evidence="3">Marx 270</strain>
    </source>
</reference>
<evidence type="ECO:0000313" key="2">
    <source>
        <dbReference type="EMBL" id="KIN98168.1"/>
    </source>
</evidence>
<evidence type="ECO:0000313" key="3">
    <source>
        <dbReference type="Proteomes" id="UP000054217"/>
    </source>
</evidence>
<accession>A0A0C3NSA5</accession>
<dbReference type="Proteomes" id="UP000054217">
    <property type="component" value="Unassembled WGS sequence"/>
</dbReference>
<evidence type="ECO:0008006" key="4">
    <source>
        <dbReference type="Google" id="ProtNLM"/>
    </source>
</evidence>
<sequence length="89" mass="9596">MWSAGSWISLMSGVWMGMPFIKDTGCSSPSSRASSRIFIRPQFDNPPDGPNLLRCRSDLATKAHRVALTREIIAAVISTAAVGNCILTT</sequence>